<gene>
    <name evidence="1" type="ORF">MUO14_11190</name>
</gene>
<dbReference type="InterPro" id="IPR021617">
    <property type="entry name" value="DUF3231"/>
</dbReference>
<name>A0ABY4H7X7_9BACI</name>
<proteinExistence type="predicted"/>
<reference evidence="1 2" key="1">
    <citation type="submission" date="2022-04" db="EMBL/GenBank/DDBJ databases">
        <title>Halobacillus sp. isolated from saltern.</title>
        <authorList>
            <person name="Won M."/>
            <person name="Lee C.-M."/>
            <person name="Woen H.-Y."/>
            <person name="Kwon S.-W."/>
        </authorList>
    </citation>
    <scope>NUCLEOTIDE SEQUENCE [LARGE SCALE GENOMIC DNA]</scope>
    <source>
        <strain evidence="1 2">SSTM10-2</strain>
    </source>
</reference>
<dbReference type="Proteomes" id="UP000831880">
    <property type="component" value="Chromosome"/>
</dbReference>
<dbReference type="InterPro" id="IPR012347">
    <property type="entry name" value="Ferritin-like"/>
</dbReference>
<protein>
    <submittedName>
        <fullName evidence="1">DUF3231 family protein</fullName>
    </submittedName>
</protein>
<organism evidence="1 2">
    <name type="scientific">Halobacillus shinanisalinarum</name>
    <dbReference type="NCBI Taxonomy" id="2932258"/>
    <lineage>
        <taxon>Bacteria</taxon>
        <taxon>Bacillati</taxon>
        <taxon>Bacillota</taxon>
        <taxon>Bacilli</taxon>
        <taxon>Bacillales</taxon>
        <taxon>Bacillaceae</taxon>
        <taxon>Halobacillus</taxon>
    </lineage>
</organism>
<dbReference type="EMBL" id="CP095074">
    <property type="protein sequence ID" value="UOQ95672.1"/>
    <property type="molecule type" value="Genomic_DNA"/>
</dbReference>
<dbReference type="Pfam" id="PF11553">
    <property type="entry name" value="DUF3231"/>
    <property type="match status" value="1"/>
</dbReference>
<dbReference type="Gene3D" id="1.20.1260.10">
    <property type="match status" value="1"/>
</dbReference>
<evidence type="ECO:0000313" key="1">
    <source>
        <dbReference type="EMBL" id="UOQ95672.1"/>
    </source>
</evidence>
<evidence type="ECO:0000313" key="2">
    <source>
        <dbReference type="Proteomes" id="UP000831880"/>
    </source>
</evidence>
<keyword evidence="2" id="KW-1185">Reference proteome</keyword>
<accession>A0ABY4H7X7</accession>
<sequence>MLFQVTTTNSVGLAYYGTSISTTFRRDLAAIYVRLMGEIGKYIEDGGNLLIENGWMEEPPRMIDHDQLAKDGKM</sequence>